<feature type="domain" description="PAS" evidence="2">
    <location>
        <begin position="537"/>
        <end position="582"/>
    </location>
</feature>
<dbReference type="NCBIfam" id="TIGR00254">
    <property type="entry name" value="GGDEF"/>
    <property type="match status" value="1"/>
</dbReference>
<dbReference type="SMART" id="SM00267">
    <property type="entry name" value="GGDEF"/>
    <property type="match status" value="1"/>
</dbReference>
<dbReference type="SMART" id="SM00062">
    <property type="entry name" value="PBPb"/>
    <property type="match status" value="1"/>
</dbReference>
<evidence type="ECO:0000313" key="7">
    <source>
        <dbReference type="Proteomes" id="UP001205560"/>
    </source>
</evidence>
<comment type="caution">
    <text evidence="6">The sequence shown here is derived from an EMBL/GenBank/DDBJ whole genome shotgun (WGS) entry which is preliminary data.</text>
</comment>
<dbReference type="SUPFAM" id="SSF55785">
    <property type="entry name" value="PYP-like sensor domain (PAS domain)"/>
    <property type="match status" value="3"/>
</dbReference>
<keyword evidence="7" id="KW-1185">Reference proteome</keyword>
<dbReference type="CDD" id="cd00130">
    <property type="entry name" value="PAS"/>
    <property type="match status" value="2"/>
</dbReference>
<evidence type="ECO:0000259" key="4">
    <source>
        <dbReference type="PROSITE" id="PS50883"/>
    </source>
</evidence>
<evidence type="ECO:0000259" key="5">
    <source>
        <dbReference type="PROSITE" id="PS50887"/>
    </source>
</evidence>
<feature type="domain" description="EAL" evidence="4">
    <location>
        <begin position="837"/>
        <end position="1090"/>
    </location>
</feature>
<feature type="domain" description="GGDEF" evidence="5">
    <location>
        <begin position="694"/>
        <end position="828"/>
    </location>
</feature>
<dbReference type="SMART" id="SM00052">
    <property type="entry name" value="EAL"/>
    <property type="match status" value="1"/>
</dbReference>
<gene>
    <name evidence="6" type="ORF">NX782_12150</name>
</gene>
<dbReference type="Proteomes" id="UP001205560">
    <property type="component" value="Unassembled WGS sequence"/>
</dbReference>
<dbReference type="CDD" id="cd01948">
    <property type="entry name" value="EAL"/>
    <property type="match status" value="1"/>
</dbReference>
<dbReference type="Pfam" id="PF13426">
    <property type="entry name" value="PAS_9"/>
    <property type="match status" value="2"/>
</dbReference>
<dbReference type="Pfam" id="PF08448">
    <property type="entry name" value="PAS_4"/>
    <property type="match status" value="1"/>
</dbReference>
<proteinExistence type="predicted"/>
<dbReference type="Gene3D" id="3.40.190.10">
    <property type="entry name" value="Periplasmic binding protein-like II"/>
    <property type="match status" value="2"/>
</dbReference>
<dbReference type="Pfam" id="PF00990">
    <property type="entry name" value="GGDEF"/>
    <property type="match status" value="1"/>
</dbReference>
<dbReference type="NCBIfam" id="TIGR00229">
    <property type="entry name" value="sensory_box"/>
    <property type="match status" value="2"/>
</dbReference>
<dbReference type="CDD" id="cd13706">
    <property type="entry name" value="PBP2_HisK_like_1"/>
    <property type="match status" value="1"/>
</dbReference>
<dbReference type="PANTHER" id="PTHR44757">
    <property type="entry name" value="DIGUANYLATE CYCLASE DGCP"/>
    <property type="match status" value="1"/>
</dbReference>
<dbReference type="InterPro" id="IPR052155">
    <property type="entry name" value="Biofilm_reg_signaling"/>
</dbReference>
<reference evidence="6 7" key="1">
    <citation type="submission" date="2022-08" db="EMBL/GenBank/DDBJ databases">
        <title>Reclassification of Massilia species as members of the genera Telluria, Duganella, Pseudoduganella, Mokoshia gen. nov. and Zemynaea gen. nov. using orthogonal and non-orthogonal genome-based approaches.</title>
        <authorList>
            <person name="Bowman J.P."/>
        </authorList>
    </citation>
    <scope>NUCLEOTIDE SEQUENCE [LARGE SCALE GENOMIC DNA]</scope>
    <source>
        <strain evidence="6 7">LMG 28164</strain>
    </source>
</reference>
<evidence type="ECO:0000259" key="3">
    <source>
        <dbReference type="PROSITE" id="PS50113"/>
    </source>
</evidence>
<dbReference type="InterPro" id="IPR001638">
    <property type="entry name" value="Solute-binding_3/MltF_N"/>
</dbReference>
<dbReference type="InterPro" id="IPR000014">
    <property type="entry name" value="PAS"/>
</dbReference>
<feature type="chain" id="PRO_5047450823" evidence="1">
    <location>
        <begin position="21"/>
        <end position="1093"/>
    </location>
</feature>
<dbReference type="RefSeq" id="WP_258845729.1">
    <property type="nucleotide sequence ID" value="NZ_JANUGX010000012.1"/>
</dbReference>
<dbReference type="SMART" id="SM00086">
    <property type="entry name" value="PAC"/>
    <property type="match status" value="3"/>
</dbReference>
<dbReference type="PROSITE" id="PS50887">
    <property type="entry name" value="GGDEF"/>
    <property type="match status" value="1"/>
</dbReference>
<feature type="domain" description="PAS" evidence="2">
    <location>
        <begin position="289"/>
        <end position="359"/>
    </location>
</feature>
<evidence type="ECO:0000256" key="1">
    <source>
        <dbReference type="SAM" id="SignalP"/>
    </source>
</evidence>
<dbReference type="InterPro" id="IPR000700">
    <property type="entry name" value="PAS-assoc_C"/>
</dbReference>
<dbReference type="InterPro" id="IPR001633">
    <property type="entry name" value="EAL_dom"/>
</dbReference>
<dbReference type="PROSITE" id="PS50883">
    <property type="entry name" value="EAL"/>
    <property type="match status" value="1"/>
</dbReference>
<evidence type="ECO:0000313" key="6">
    <source>
        <dbReference type="EMBL" id="MCS0589955.1"/>
    </source>
</evidence>
<dbReference type="SUPFAM" id="SSF141868">
    <property type="entry name" value="EAL domain-like"/>
    <property type="match status" value="1"/>
</dbReference>
<dbReference type="EMBL" id="JANUGX010000012">
    <property type="protein sequence ID" value="MCS0589955.1"/>
    <property type="molecule type" value="Genomic_DNA"/>
</dbReference>
<feature type="domain" description="PAC" evidence="3">
    <location>
        <begin position="610"/>
        <end position="662"/>
    </location>
</feature>
<dbReference type="Pfam" id="PF00497">
    <property type="entry name" value="SBP_bac_3"/>
    <property type="match status" value="1"/>
</dbReference>
<organism evidence="6 7">
    <name type="scientific">Massilia norwichensis</name>
    <dbReference type="NCBI Taxonomy" id="1442366"/>
    <lineage>
        <taxon>Bacteria</taxon>
        <taxon>Pseudomonadati</taxon>
        <taxon>Pseudomonadota</taxon>
        <taxon>Betaproteobacteria</taxon>
        <taxon>Burkholderiales</taxon>
        <taxon>Oxalobacteraceae</taxon>
        <taxon>Telluria group</taxon>
        <taxon>Massilia</taxon>
    </lineage>
</organism>
<evidence type="ECO:0000259" key="2">
    <source>
        <dbReference type="PROSITE" id="PS50112"/>
    </source>
</evidence>
<dbReference type="PROSITE" id="PS50113">
    <property type="entry name" value="PAC"/>
    <property type="match status" value="2"/>
</dbReference>
<dbReference type="InterPro" id="IPR001610">
    <property type="entry name" value="PAC"/>
</dbReference>
<dbReference type="InterPro" id="IPR035919">
    <property type="entry name" value="EAL_sf"/>
</dbReference>
<sequence length="1093" mass="122148">MPLVRILVLVVLCAPFLAGAASVHAPLRVVMDENYPPFAYRNPDGKLEGYTVDLWRLWEQKTGRRVQLIAVNWAQVQPMLAAGQADVIDPIFRTQARSATLDFSPPYTTVATAVYADASLQGIHDIANLKGFEVGVQTADACAEELLRAGITGVRIYPTYQALVDAAANQAIKLLCMDENSADYRLYRLGLQRHYLKAFEVTRNDLRRAVRKGDAATFAVVEDGMARITPAELDALHDKWMGRPLPFFRYTERLLEALLVLGVLVLLLAVWLRSVHKAVRVRTAELEREKTQLRTLVESSPDVIWLKDPEGVYLACNTRFEELVGRTRGDVVGKRDSDFFSASEAGRMRDTDLEAIRQNRPLAHEQRLTRPDETRVRVFEAIKTPIVEPDGKVLGVLGVGRDMTERIDQERTIRQQARMLADMSALARIGAWELDCDTGRFEWSDEVRRIYGLPEGAQLTLGDCLACWDEEDRKLGERVLHAATVHGESFDIEVQITTPAGNPKWLRVLCHPILLDGRRVLGGTVQDVTHRRSLEESMRMANLIYQTSSEAVLVTDEANRIVDANPAFTVQTGYALDEVAGQEPQLFGSSMHDQGFYARLRQALAEHDHWQGEIQDRNKDGRFTAKFVNIRVIRHPDGRVYRHVIQFQDISEQKQKDEVIWRQTNFDPLTGLPNRRLFLDRLQQDMKKVQGSGRRLGVLLLDIDRFKDVNDSYGYARGDEALVELTRRMGRCVPADATVARLGGGMFAIAVGENEHELHLEIIAGALIEAVAVPLGLVADELAYLSASIGISLYPDDALDAAALLARAEDAMLQAKRAGRGHFQYFTSALQQQAALKLRLGKDLRTALSRRQLQVFYQPIVEAATGRLRKAETLLRWDHPELGPISPASFIPLAEETGLIDDIGEWVLGEAIASIERWRQKYDCTIELSVNISPMQFERQGGLPWLDRILHASAPSSSLTVEITEGVLVSDAEQVSRCLGALRGAGAKVSIDDFGTGFSSLAYLKHFDVDYLKIDKSFIKHLAEDGSDKALTEAIIGLAHRLGIEVIAEGVEHGAQRDILAAFGCDFIQGWYYSKALSRDAFEDYIERQLALS</sequence>
<dbReference type="PANTHER" id="PTHR44757:SF2">
    <property type="entry name" value="BIOFILM ARCHITECTURE MAINTENANCE PROTEIN MBAA"/>
    <property type="match status" value="1"/>
</dbReference>
<dbReference type="Gene3D" id="3.20.20.450">
    <property type="entry name" value="EAL domain"/>
    <property type="match status" value="1"/>
</dbReference>
<dbReference type="CDD" id="cd01949">
    <property type="entry name" value="GGDEF"/>
    <property type="match status" value="1"/>
</dbReference>
<dbReference type="SMART" id="SM00091">
    <property type="entry name" value="PAS"/>
    <property type="match status" value="3"/>
</dbReference>
<feature type="domain" description="PAC" evidence="3">
    <location>
        <begin position="362"/>
        <end position="415"/>
    </location>
</feature>
<dbReference type="InterPro" id="IPR043128">
    <property type="entry name" value="Rev_trsase/Diguanyl_cyclase"/>
</dbReference>
<dbReference type="SUPFAM" id="SSF53850">
    <property type="entry name" value="Periplasmic binding protein-like II"/>
    <property type="match status" value="1"/>
</dbReference>
<keyword evidence="1" id="KW-0732">Signal</keyword>
<dbReference type="InterPro" id="IPR013656">
    <property type="entry name" value="PAS_4"/>
</dbReference>
<dbReference type="InterPro" id="IPR000160">
    <property type="entry name" value="GGDEF_dom"/>
</dbReference>
<feature type="signal peptide" evidence="1">
    <location>
        <begin position="1"/>
        <end position="20"/>
    </location>
</feature>
<name>A0ABT2A6Y6_9BURK</name>
<dbReference type="Gene3D" id="3.30.70.270">
    <property type="match status" value="1"/>
</dbReference>
<dbReference type="Gene3D" id="3.30.450.20">
    <property type="entry name" value="PAS domain"/>
    <property type="match status" value="3"/>
</dbReference>
<accession>A0ABT2A6Y6</accession>
<dbReference type="InterPro" id="IPR029787">
    <property type="entry name" value="Nucleotide_cyclase"/>
</dbReference>
<dbReference type="SUPFAM" id="SSF55073">
    <property type="entry name" value="Nucleotide cyclase"/>
    <property type="match status" value="1"/>
</dbReference>
<protein>
    <submittedName>
        <fullName evidence="6">EAL domain-containing protein</fullName>
    </submittedName>
</protein>
<dbReference type="PROSITE" id="PS50112">
    <property type="entry name" value="PAS"/>
    <property type="match status" value="2"/>
</dbReference>
<dbReference type="InterPro" id="IPR035965">
    <property type="entry name" value="PAS-like_dom_sf"/>
</dbReference>
<dbReference type="Pfam" id="PF00563">
    <property type="entry name" value="EAL"/>
    <property type="match status" value="1"/>
</dbReference>